<protein>
    <recommendedName>
        <fullName evidence="4">Peptidyl-prolyl cis-trans isomerase</fullName>
        <ecNumber evidence="4">5.2.1.8</ecNumber>
    </recommendedName>
</protein>
<sequence>MKKLLPILMIATIFACKEPEPRRPVQVKSGSFLKETVERNKQILAAEEALIANIIAKDTANQYRESASGFWYYYEKQNDTSAYTPRPKDGVLLSYNVLTLANDTIYSADDIGLVPYVVDKQQLFPGLRNAVKLLKEGERATFLFPSSLGYGYHGDDDKIAPLTPLKSTVEILEIKKHKDSIN</sequence>
<dbReference type="EMBL" id="CP011071">
    <property type="protein sequence ID" value="AKA33955.1"/>
    <property type="molecule type" value="Genomic_DNA"/>
</dbReference>
<proteinExistence type="inferred from homology"/>
<keyword evidence="7" id="KW-1185">Reference proteome</keyword>
<dbReference type="PROSITE" id="PS51257">
    <property type="entry name" value="PROKAR_LIPOPROTEIN"/>
    <property type="match status" value="1"/>
</dbReference>
<dbReference type="OrthoDB" id="1093155at2"/>
<dbReference type="KEGG" id="mlt:VC82_269"/>
<dbReference type="PATRIC" id="fig|516051.4.peg.279"/>
<evidence type="ECO:0000256" key="4">
    <source>
        <dbReference type="RuleBase" id="RU003915"/>
    </source>
</evidence>
<dbReference type="EC" id="5.2.1.8" evidence="4"/>
<evidence type="ECO:0000256" key="2">
    <source>
        <dbReference type="ARBA" id="ARBA00023110"/>
    </source>
</evidence>
<evidence type="ECO:0000313" key="7">
    <source>
        <dbReference type="Proteomes" id="UP000032726"/>
    </source>
</evidence>
<feature type="domain" description="PPIase FKBP-type" evidence="5">
    <location>
        <begin position="88"/>
        <end position="175"/>
    </location>
</feature>
<comment type="catalytic activity">
    <reaction evidence="1 3 4">
        <text>[protein]-peptidylproline (omega=180) = [protein]-peptidylproline (omega=0)</text>
        <dbReference type="Rhea" id="RHEA:16237"/>
        <dbReference type="Rhea" id="RHEA-COMP:10747"/>
        <dbReference type="Rhea" id="RHEA-COMP:10748"/>
        <dbReference type="ChEBI" id="CHEBI:83833"/>
        <dbReference type="ChEBI" id="CHEBI:83834"/>
        <dbReference type="EC" id="5.2.1.8"/>
    </reaction>
</comment>
<reference evidence="6 7" key="1">
    <citation type="submission" date="2015-03" db="EMBL/GenBank/DDBJ databases">
        <title>Complete genome sequence of Muricauda lutaonensis CC-HSB-11T, isolated from a coastal hot spring.</title>
        <authorList>
            <person name="Kim K.M."/>
        </authorList>
    </citation>
    <scope>NUCLEOTIDE SEQUENCE [LARGE SCALE GENOMIC DNA]</scope>
    <source>
        <strain evidence="6 7">CC-HSB-11</strain>
    </source>
</reference>
<evidence type="ECO:0000256" key="3">
    <source>
        <dbReference type="PROSITE-ProRule" id="PRU00277"/>
    </source>
</evidence>
<dbReference type="NCBIfam" id="TIGR03516">
    <property type="entry name" value="ppisom_GldI"/>
    <property type="match status" value="1"/>
</dbReference>
<dbReference type="SUPFAM" id="SSF54534">
    <property type="entry name" value="FKBP-like"/>
    <property type="match status" value="1"/>
</dbReference>
<evidence type="ECO:0000256" key="1">
    <source>
        <dbReference type="ARBA" id="ARBA00000971"/>
    </source>
</evidence>
<dbReference type="InterPro" id="IPR001179">
    <property type="entry name" value="PPIase_FKBP_dom"/>
</dbReference>
<evidence type="ECO:0000259" key="5">
    <source>
        <dbReference type="PROSITE" id="PS50059"/>
    </source>
</evidence>
<dbReference type="InterPro" id="IPR019869">
    <property type="entry name" value="Motility-assoc_PPIase_GldI"/>
</dbReference>
<evidence type="ECO:0000313" key="6">
    <source>
        <dbReference type="EMBL" id="AKA33955.1"/>
    </source>
</evidence>
<dbReference type="STRING" id="516051.VC82_269"/>
<dbReference type="Proteomes" id="UP000032726">
    <property type="component" value="Chromosome"/>
</dbReference>
<dbReference type="AlphaFoldDB" id="A0A0D5YNP9"/>
<dbReference type="Gene3D" id="3.10.50.40">
    <property type="match status" value="1"/>
</dbReference>
<dbReference type="Pfam" id="PF00254">
    <property type="entry name" value="FKBP_C"/>
    <property type="match status" value="1"/>
</dbReference>
<keyword evidence="2 3" id="KW-0697">Rotamase</keyword>
<dbReference type="InterPro" id="IPR046357">
    <property type="entry name" value="PPIase_dom_sf"/>
</dbReference>
<organism evidence="6 7">
    <name type="scientific">Flagellimonas lutaonensis</name>
    <dbReference type="NCBI Taxonomy" id="516051"/>
    <lineage>
        <taxon>Bacteria</taxon>
        <taxon>Pseudomonadati</taxon>
        <taxon>Bacteroidota</taxon>
        <taxon>Flavobacteriia</taxon>
        <taxon>Flavobacteriales</taxon>
        <taxon>Flavobacteriaceae</taxon>
        <taxon>Flagellimonas</taxon>
    </lineage>
</organism>
<comment type="similarity">
    <text evidence="4">Belongs to the FKBP-type PPIase family.</text>
</comment>
<keyword evidence="3 4" id="KW-0413">Isomerase</keyword>
<accession>A0A0D5YNP9</accession>
<gene>
    <name evidence="6" type="ORF">VC82_269</name>
</gene>
<name>A0A0D5YNP9_9FLAO</name>
<dbReference type="PROSITE" id="PS50059">
    <property type="entry name" value="FKBP_PPIASE"/>
    <property type="match status" value="1"/>
</dbReference>
<dbReference type="GO" id="GO:0003755">
    <property type="term" value="F:peptidyl-prolyl cis-trans isomerase activity"/>
    <property type="evidence" value="ECO:0007669"/>
    <property type="project" value="UniProtKB-UniRule"/>
</dbReference>
<dbReference type="RefSeq" id="WP_045800786.1">
    <property type="nucleotide sequence ID" value="NZ_CP011071.1"/>
</dbReference>
<dbReference type="HOGENOM" id="CLU_110184_0_0_10"/>